<feature type="compositionally biased region" description="Polar residues" evidence="1">
    <location>
        <begin position="55"/>
        <end position="65"/>
    </location>
</feature>
<evidence type="ECO:0000313" key="3">
    <source>
        <dbReference type="Proteomes" id="UP000556436"/>
    </source>
</evidence>
<dbReference type="Proteomes" id="UP000556436">
    <property type="component" value="Unassembled WGS sequence"/>
</dbReference>
<sequence length="228" mass="23773">MFTSASRLSSPDAPGSALSSVKNVPPPPALSSSAPASSAIRSSSRDRVAADSQSTVAAQNRSSKVLTALPTSRAICPGAGGSSRSLRQRATTASASRSRFSSTPHSSTASHSASWAWSSSVHSRKPNAPRISIRCRLIARPDQSYAAHSSAGTLTCWAMYDTADTGISPASSGNRASTSKNFSNNANPNRFAPDLFRSRSWSSSSSVHTSIRSSGSHSCRTPRSLRSS</sequence>
<evidence type="ECO:0000256" key="1">
    <source>
        <dbReference type="SAM" id="MobiDB-lite"/>
    </source>
</evidence>
<reference evidence="2 3" key="1">
    <citation type="submission" date="2020-08" db="EMBL/GenBank/DDBJ databases">
        <title>Genomic Encyclopedia of Type Strains, Phase III (KMG-III): the genomes of soil and plant-associated and newly described type strains.</title>
        <authorList>
            <person name="Whitman W."/>
        </authorList>
    </citation>
    <scope>NUCLEOTIDE SEQUENCE [LARGE SCALE GENOMIC DNA]</scope>
    <source>
        <strain evidence="2 3">CECT 3265</strain>
    </source>
</reference>
<gene>
    <name evidence="2" type="ORF">FHS38_006855</name>
</gene>
<proteinExistence type="predicted"/>
<dbReference type="EMBL" id="JACHJG010000025">
    <property type="protein sequence ID" value="MBB4890765.1"/>
    <property type="molecule type" value="Genomic_DNA"/>
</dbReference>
<feature type="compositionally biased region" description="Low complexity" evidence="1">
    <location>
        <begin position="30"/>
        <end position="42"/>
    </location>
</feature>
<name>A0A7W7PJH3_STRNE</name>
<accession>A0A7W7PJH3</accession>
<feature type="compositionally biased region" description="Low complexity" evidence="1">
    <location>
        <begin position="206"/>
        <end position="219"/>
    </location>
</feature>
<feature type="region of interest" description="Disordered" evidence="1">
    <location>
        <begin position="206"/>
        <end position="228"/>
    </location>
</feature>
<dbReference type="AlphaFoldDB" id="A0A7W7PJH3"/>
<protein>
    <submittedName>
        <fullName evidence="2">Uncharacterized protein</fullName>
    </submittedName>
</protein>
<feature type="region of interest" description="Disordered" evidence="1">
    <location>
        <begin position="169"/>
        <end position="193"/>
    </location>
</feature>
<evidence type="ECO:0000313" key="2">
    <source>
        <dbReference type="EMBL" id="MBB4890765.1"/>
    </source>
</evidence>
<feature type="compositionally biased region" description="Polar residues" evidence="1">
    <location>
        <begin position="169"/>
        <end position="188"/>
    </location>
</feature>
<comment type="caution">
    <text evidence="2">The sequence shown here is derived from an EMBL/GenBank/DDBJ whole genome shotgun (WGS) entry which is preliminary data.</text>
</comment>
<feature type="region of interest" description="Disordered" evidence="1">
    <location>
        <begin position="1"/>
        <end position="126"/>
    </location>
</feature>
<feature type="compositionally biased region" description="Low complexity" evidence="1">
    <location>
        <begin position="82"/>
        <end position="121"/>
    </location>
</feature>
<keyword evidence="3" id="KW-1185">Reference proteome</keyword>
<organism evidence="2 3">
    <name type="scientific">Streptomyces netropsis</name>
    <name type="common">Streptoverticillium netropsis</name>
    <dbReference type="NCBI Taxonomy" id="55404"/>
    <lineage>
        <taxon>Bacteria</taxon>
        <taxon>Bacillati</taxon>
        <taxon>Actinomycetota</taxon>
        <taxon>Actinomycetes</taxon>
        <taxon>Kitasatosporales</taxon>
        <taxon>Streptomycetaceae</taxon>
        <taxon>Streptomyces</taxon>
    </lineage>
</organism>